<sequence>MHSDQLSNLSLFLNAPLDLSFAELPKPEIKDDHQVLVAINFTGICGSDVHYWRDGAIGHFRLKDPMVLGHESVGTVLAAGAAVTSLKAGDRVALEPGFPCRRCSDCRAGNYNLCDDMKFAATPPYHGTLTGVYAAPADFCYRLPESVSLQEGALIEPLAVSVHGVRQAQVTPGQSVAVLGAGPVGLLCAAVAKAFGASKVISVDVRSARLDLAREIAATHVYLARDVSPQDNAAAIRELADLPRGVDVVIDASGAEASIQAGIHLLRMGGVYVQLGMGRDDCNFPIMALCLKEATVRGSFRYGPGDYDLAIQLVASGKVPVKKLISRVVAFDQAKEAFDLAAKGDLIKILIAGPNEDRGVAT</sequence>
<dbReference type="EMBL" id="JAACLJ010000002">
    <property type="protein sequence ID" value="KAF4592278.1"/>
    <property type="molecule type" value="Genomic_DNA"/>
</dbReference>
<feature type="domain" description="Enoyl reductase (ER)" evidence="17">
    <location>
        <begin position="14"/>
        <end position="351"/>
    </location>
</feature>
<dbReference type="InterPro" id="IPR013154">
    <property type="entry name" value="ADH-like_N"/>
</dbReference>
<evidence type="ECO:0000256" key="15">
    <source>
        <dbReference type="ARBA" id="ARBA00049317"/>
    </source>
</evidence>
<evidence type="ECO:0000313" key="19">
    <source>
        <dbReference type="Proteomes" id="UP000562929"/>
    </source>
</evidence>
<evidence type="ECO:0000256" key="9">
    <source>
        <dbReference type="ARBA" id="ARBA00025713"/>
    </source>
</evidence>
<dbReference type="GO" id="GO:0050019">
    <property type="term" value="F:L-arabinitol 4-dehydrogenase activity"/>
    <property type="evidence" value="ECO:0007669"/>
    <property type="project" value="UniProtKB-EC"/>
</dbReference>
<dbReference type="InterPro" id="IPR036291">
    <property type="entry name" value="NAD(P)-bd_dom_sf"/>
</dbReference>
<keyword evidence="6" id="KW-0560">Oxidoreductase</keyword>
<evidence type="ECO:0000256" key="14">
    <source>
        <dbReference type="ARBA" id="ARBA00039783"/>
    </source>
</evidence>
<evidence type="ECO:0000313" key="18">
    <source>
        <dbReference type="EMBL" id="KAF4592278.1"/>
    </source>
</evidence>
<comment type="caution">
    <text evidence="18">The sequence shown here is derived from an EMBL/GenBank/DDBJ whole genome shotgun (WGS) entry which is preliminary data.</text>
</comment>
<gene>
    <name evidence="18" type="ORF">GQ602_002577</name>
</gene>
<comment type="catalytic activity">
    <reaction evidence="15">
        <text>L-arabinitol + NAD(+) = L-xylulose + NADH + H(+)</text>
        <dbReference type="Rhea" id="RHEA:16381"/>
        <dbReference type="ChEBI" id="CHEBI:15378"/>
        <dbReference type="ChEBI" id="CHEBI:17399"/>
        <dbReference type="ChEBI" id="CHEBI:18403"/>
        <dbReference type="ChEBI" id="CHEBI:57540"/>
        <dbReference type="ChEBI" id="CHEBI:57945"/>
        <dbReference type="EC" id="1.1.1.12"/>
    </reaction>
</comment>
<dbReference type="AlphaFoldDB" id="A0A8H4QAL9"/>
<evidence type="ECO:0000256" key="1">
    <source>
        <dbReference type="ARBA" id="ARBA00001947"/>
    </source>
</evidence>
<comment type="cofactor">
    <cofactor evidence="1 16">
        <name>Zn(2+)</name>
        <dbReference type="ChEBI" id="CHEBI:29105"/>
    </cofactor>
</comment>
<evidence type="ECO:0000256" key="4">
    <source>
        <dbReference type="ARBA" id="ARBA00022833"/>
    </source>
</evidence>
<name>A0A8H4QAL9_9HYPO</name>
<accession>A0A8H4QAL9</accession>
<dbReference type="InterPro" id="IPR013149">
    <property type="entry name" value="ADH-like_C"/>
</dbReference>
<dbReference type="Pfam" id="PF08240">
    <property type="entry name" value="ADH_N"/>
    <property type="match status" value="1"/>
</dbReference>
<comment type="similarity">
    <text evidence="2 16">Belongs to the zinc-containing alcohol dehydrogenase family.</text>
</comment>
<dbReference type="InterPro" id="IPR045306">
    <property type="entry name" value="SDH-like"/>
</dbReference>
<evidence type="ECO:0000256" key="8">
    <source>
        <dbReference type="ARBA" id="ARBA00024843"/>
    </source>
</evidence>
<dbReference type="SMART" id="SM00829">
    <property type="entry name" value="PKS_ER"/>
    <property type="match status" value="1"/>
</dbReference>
<dbReference type="PROSITE" id="PS00059">
    <property type="entry name" value="ADH_ZINC"/>
    <property type="match status" value="1"/>
</dbReference>
<comment type="pathway">
    <text evidence="9">Carbohydrate degradation; L-arabinose degradation via L-arabinitol; D-xylulose 5-phosphate from L-arabinose (fungal route): step 4/5.</text>
</comment>
<dbReference type="Gene3D" id="3.40.50.720">
    <property type="entry name" value="NAD(P)-binding Rossmann-like Domain"/>
    <property type="match status" value="1"/>
</dbReference>
<proteinExistence type="inferred from homology"/>
<dbReference type="GO" id="GO:0019568">
    <property type="term" value="P:arabinose catabolic process"/>
    <property type="evidence" value="ECO:0007669"/>
    <property type="project" value="UniProtKB-KW"/>
</dbReference>
<dbReference type="EC" id="1.1.1.12" evidence="13"/>
<dbReference type="GO" id="GO:0008270">
    <property type="term" value="F:zinc ion binding"/>
    <property type="evidence" value="ECO:0007669"/>
    <property type="project" value="InterPro"/>
</dbReference>
<evidence type="ECO:0000256" key="3">
    <source>
        <dbReference type="ARBA" id="ARBA00022723"/>
    </source>
</evidence>
<evidence type="ECO:0000259" key="17">
    <source>
        <dbReference type="SMART" id="SM00829"/>
    </source>
</evidence>
<evidence type="ECO:0000256" key="5">
    <source>
        <dbReference type="ARBA" id="ARBA00022935"/>
    </source>
</evidence>
<evidence type="ECO:0000256" key="13">
    <source>
        <dbReference type="ARBA" id="ARBA00038954"/>
    </source>
</evidence>
<dbReference type="GO" id="GO:0046526">
    <property type="term" value="F:D-xylulose reductase activity"/>
    <property type="evidence" value="ECO:0007669"/>
    <property type="project" value="UniProtKB-EC"/>
</dbReference>
<dbReference type="InterPro" id="IPR020843">
    <property type="entry name" value="ER"/>
</dbReference>
<evidence type="ECO:0000256" key="6">
    <source>
        <dbReference type="ARBA" id="ARBA00023002"/>
    </source>
</evidence>
<reference evidence="18 19" key="1">
    <citation type="journal article" date="2020" name="G3 (Bethesda)">
        <title>Genetic Underpinnings of Host Manipulation by Ophiocordyceps as Revealed by Comparative Transcriptomics.</title>
        <authorList>
            <person name="Will I."/>
            <person name="Das B."/>
            <person name="Trinh T."/>
            <person name="Brachmann A."/>
            <person name="Ohm R.A."/>
            <person name="de Bekker C."/>
        </authorList>
    </citation>
    <scope>NUCLEOTIDE SEQUENCE [LARGE SCALE GENOMIC DNA]</scope>
    <source>
        <strain evidence="18 19">EC05</strain>
    </source>
</reference>
<dbReference type="Proteomes" id="UP000562929">
    <property type="component" value="Unassembled WGS sequence"/>
</dbReference>
<dbReference type="Gene3D" id="3.90.180.10">
    <property type="entry name" value="Medium-chain alcohol dehydrogenases, catalytic domain"/>
    <property type="match status" value="1"/>
</dbReference>
<comment type="pathway">
    <text evidence="12">Carbohydrate degradation; L-arabinose degradation via L-arabinitol; D-xylulose 5-phosphate from L-arabinose (fungal route): step 2/5.</text>
</comment>
<dbReference type="PANTHER" id="PTHR43161">
    <property type="entry name" value="SORBITOL DEHYDROGENASE"/>
    <property type="match status" value="1"/>
</dbReference>
<evidence type="ECO:0000256" key="16">
    <source>
        <dbReference type="RuleBase" id="RU361277"/>
    </source>
</evidence>
<dbReference type="InterPro" id="IPR002328">
    <property type="entry name" value="ADH_Zn_CS"/>
</dbReference>
<dbReference type="InterPro" id="IPR011032">
    <property type="entry name" value="GroES-like_sf"/>
</dbReference>
<comment type="function">
    <text evidence="8">Xylitol dehydrogenase which catalyzes the conversion of xylitol to D-xylulose. Xylose is a major component of hemicelluloses such as xylan. Most fungi utilize D-xylose via three enzymatic reactions, xylose reductase (XR), xylitol dehydrogenase (XDH), and xylulokinase, to form xylulose 5-phosphate, which enters pentose phosphate pathway.</text>
</comment>
<dbReference type="Pfam" id="PF00107">
    <property type="entry name" value="ADH_zinc_N"/>
    <property type="match status" value="1"/>
</dbReference>
<evidence type="ECO:0000256" key="2">
    <source>
        <dbReference type="ARBA" id="ARBA00008072"/>
    </source>
</evidence>
<evidence type="ECO:0000256" key="11">
    <source>
        <dbReference type="ARBA" id="ARBA00030139"/>
    </source>
</evidence>
<keyword evidence="5" id="KW-0119">Carbohydrate metabolism</keyword>
<dbReference type="SUPFAM" id="SSF50129">
    <property type="entry name" value="GroES-like"/>
    <property type="match status" value="1"/>
</dbReference>
<keyword evidence="7" id="KW-0520">NAD</keyword>
<keyword evidence="5" id="KW-0054">Arabinose catabolism</keyword>
<protein>
    <recommendedName>
        <fullName evidence="14">L-arabinitol 4-dehydrogenase</fullName>
        <ecNumber evidence="13">1.1.1.12</ecNumber>
        <ecNumber evidence="10">1.1.1.9</ecNumber>
    </recommendedName>
    <alternativeName>
        <fullName evidence="11">Xylitol dehydrogenase A</fullName>
    </alternativeName>
</protein>
<dbReference type="SUPFAM" id="SSF51735">
    <property type="entry name" value="NAD(P)-binding Rossmann-fold domains"/>
    <property type="match status" value="1"/>
</dbReference>
<evidence type="ECO:0000256" key="12">
    <source>
        <dbReference type="ARBA" id="ARBA00037881"/>
    </source>
</evidence>
<keyword evidence="3 16" id="KW-0479">Metal-binding</keyword>
<organism evidence="18 19">
    <name type="scientific">Ophiocordyceps camponoti-floridani</name>
    <dbReference type="NCBI Taxonomy" id="2030778"/>
    <lineage>
        <taxon>Eukaryota</taxon>
        <taxon>Fungi</taxon>
        <taxon>Dikarya</taxon>
        <taxon>Ascomycota</taxon>
        <taxon>Pezizomycotina</taxon>
        <taxon>Sordariomycetes</taxon>
        <taxon>Hypocreomycetidae</taxon>
        <taxon>Hypocreales</taxon>
        <taxon>Ophiocordycipitaceae</taxon>
        <taxon>Ophiocordyceps</taxon>
    </lineage>
</organism>
<dbReference type="FunFam" id="3.40.50.720:FF:000068">
    <property type="entry name" value="Sorbitol dehydrogenase"/>
    <property type="match status" value="1"/>
</dbReference>
<dbReference type="GO" id="GO:0003939">
    <property type="term" value="F:L-iditol 2-dehydrogenase (NAD+) activity"/>
    <property type="evidence" value="ECO:0007669"/>
    <property type="project" value="TreeGrafter"/>
</dbReference>
<keyword evidence="4 16" id="KW-0862">Zinc</keyword>
<dbReference type="GO" id="GO:0006062">
    <property type="term" value="P:sorbitol catabolic process"/>
    <property type="evidence" value="ECO:0007669"/>
    <property type="project" value="TreeGrafter"/>
</dbReference>
<evidence type="ECO:0000256" key="10">
    <source>
        <dbReference type="ARBA" id="ARBA00026119"/>
    </source>
</evidence>
<dbReference type="EC" id="1.1.1.9" evidence="10"/>
<dbReference type="CDD" id="cd05285">
    <property type="entry name" value="sorbitol_DH"/>
    <property type="match status" value="1"/>
</dbReference>
<keyword evidence="19" id="KW-1185">Reference proteome</keyword>
<evidence type="ECO:0000256" key="7">
    <source>
        <dbReference type="ARBA" id="ARBA00023027"/>
    </source>
</evidence>
<dbReference type="PANTHER" id="PTHR43161:SF9">
    <property type="entry name" value="SORBITOL DEHYDROGENASE"/>
    <property type="match status" value="1"/>
</dbReference>
<dbReference type="OrthoDB" id="3941538at2759"/>